<evidence type="ECO:0000313" key="3">
    <source>
        <dbReference type="Proteomes" id="UP000020218"/>
    </source>
</evidence>
<feature type="compositionally biased region" description="Low complexity" evidence="1">
    <location>
        <begin position="80"/>
        <end position="91"/>
    </location>
</feature>
<feature type="region of interest" description="Disordered" evidence="1">
    <location>
        <begin position="1"/>
        <end position="235"/>
    </location>
</feature>
<dbReference type="Proteomes" id="UP000020218">
    <property type="component" value="Unassembled WGS sequence"/>
</dbReference>
<gene>
    <name evidence="2" type="ORF">AW08_01503</name>
</gene>
<name>A0A011PNL4_9PROT</name>
<feature type="compositionally biased region" description="Polar residues" evidence="1">
    <location>
        <begin position="24"/>
        <end position="37"/>
    </location>
</feature>
<evidence type="ECO:0000256" key="1">
    <source>
        <dbReference type="SAM" id="MobiDB-lite"/>
    </source>
</evidence>
<feature type="compositionally biased region" description="Basic and acidic residues" evidence="1">
    <location>
        <begin position="123"/>
        <end position="132"/>
    </location>
</feature>
<comment type="caution">
    <text evidence="2">The sequence shown here is derived from an EMBL/GenBank/DDBJ whole genome shotgun (WGS) entry which is preliminary data.</text>
</comment>
<keyword evidence="3" id="KW-1185">Reference proteome</keyword>
<protein>
    <submittedName>
        <fullName evidence="2">Uncharacterized protein</fullName>
    </submittedName>
</protein>
<feature type="compositionally biased region" description="Basic and acidic residues" evidence="1">
    <location>
        <begin position="52"/>
        <end position="63"/>
    </location>
</feature>
<dbReference type="EMBL" id="JFAX01000007">
    <property type="protein sequence ID" value="EXI67899.1"/>
    <property type="molecule type" value="Genomic_DNA"/>
</dbReference>
<reference evidence="2" key="1">
    <citation type="submission" date="2014-02" db="EMBL/GenBank/DDBJ databases">
        <title>Expanding our view of genomic diversity in Candidatus Accumulibacter clades.</title>
        <authorList>
            <person name="Skennerton C.T."/>
            <person name="Barr J.J."/>
            <person name="Slater F.R."/>
            <person name="Bond P.L."/>
            <person name="Tyson G.W."/>
        </authorList>
    </citation>
    <scope>NUCLEOTIDE SEQUENCE [LARGE SCALE GENOMIC DNA]</scope>
</reference>
<accession>A0A011PNL4</accession>
<evidence type="ECO:0000313" key="2">
    <source>
        <dbReference type="EMBL" id="EXI67899.1"/>
    </source>
</evidence>
<feature type="compositionally biased region" description="Basic residues" evidence="1">
    <location>
        <begin position="133"/>
        <end position="150"/>
    </location>
</feature>
<organism evidence="2 3">
    <name type="scientific">Candidatus Accumulibacter adjunctus</name>
    <dbReference type="NCBI Taxonomy" id="1454001"/>
    <lineage>
        <taxon>Bacteria</taxon>
        <taxon>Pseudomonadati</taxon>
        <taxon>Pseudomonadota</taxon>
        <taxon>Betaproteobacteria</taxon>
        <taxon>Candidatus Accumulibacter</taxon>
    </lineage>
</organism>
<proteinExistence type="predicted"/>
<sequence>MPRADRRCVNPPANGHGTDHWRRTSLTAGRAITNTGSGEVAAFSPNGHRWRGTPDEESHDRSPRPRPLSSEPARENSPLARATCTAAPAARSAKRWQTRAAASMLSVDPATDHVGSPNLPPDHPPHASDIRHRVAARHPARHRLPARRLPGRATAGTRPGSRYRDSYRPHQRSPLEPRAAARLRAADRRRADTRRRRRLSAPDGALQGQRGVAEPAEDSRRRRHDRHALPHAVQR</sequence>
<dbReference type="AlphaFoldDB" id="A0A011PNL4"/>